<evidence type="ECO:0000259" key="3">
    <source>
        <dbReference type="PROSITE" id="PS50053"/>
    </source>
</evidence>
<dbReference type="SUPFAM" id="SSF54236">
    <property type="entry name" value="Ubiquitin-like"/>
    <property type="match status" value="1"/>
</dbReference>
<feature type="compositionally biased region" description="Low complexity" evidence="1">
    <location>
        <begin position="88"/>
        <end position="126"/>
    </location>
</feature>
<dbReference type="PROSITE" id="PS50053">
    <property type="entry name" value="UBIQUITIN_2"/>
    <property type="match status" value="1"/>
</dbReference>
<evidence type="ECO:0000259" key="2">
    <source>
        <dbReference type="PROSITE" id="PS50030"/>
    </source>
</evidence>
<protein>
    <recommendedName>
        <fullName evidence="6">Ubiquitin-domain-containing protein</fullName>
    </recommendedName>
</protein>
<feature type="compositionally biased region" description="Low complexity" evidence="1">
    <location>
        <begin position="280"/>
        <end position="320"/>
    </location>
</feature>
<dbReference type="InterPro" id="IPR029071">
    <property type="entry name" value="Ubiquitin-like_domsf"/>
</dbReference>
<evidence type="ECO:0000313" key="4">
    <source>
        <dbReference type="EMBL" id="KXS14857.1"/>
    </source>
</evidence>
<accession>A0A139ADK7</accession>
<dbReference type="InterPro" id="IPR009060">
    <property type="entry name" value="UBA-like_sf"/>
</dbReference>
<evidence type="ECO:0000313" key="5">
    <source>
        <dbReference type="Proteomes" id="UP000070544"/>
    </source>
</evidence>
<dbReference type="InterPro" id="IPR000626">
    <property type="entry name" value="Ubiquitin-like_dom"/>
</dbReference>
<dbReference type="STRING" id="1344416.A0A139ADK7"/>
<evidence type="ECO:0008006" key="6">
    <source>
        <dbReference type="Google" id="ProtNLM"/>
    </source>
</evidence>
<dbReference type="InterPro" id="IPR015940">
    <property type="entry name" value="UBA"/>
</dbReference>
<dbReference type="SMART" id="SM00213">
    <property type="entry name" value="UBQ"/>
    <property type="match status" value="1"/>
</dbReference>
<proteinExistence type="predicted"/>
<feature type="region of interest" description="Disordered" evidence="1">
    <location>
        <begin position="269"/>
        <end position="325"/>
    </location>
</feature>
<dbReference type="SMART" id="SM00165">
    <property type="entry name" value="UBA"/>
    <property type="match status" value="1"/>
</dbReference>
<feature type="domain" description="Ubiquitin-like" evidence="3">
    <location>
        <begin position="3"/>
        <end position="88"/>
    </location>
</feature>
<dbReference type="SUPFAM" id="SSF46934">
    <property type="entry name" value="UBA-like"/>
    <property type="match status" value="1"/>
</dbReference>
<dbReference type="PANTHER" id="PTHR10677">
    <property type="entry name" value="UBIQUILIN"/>
    <property type="match status" value="1"/>
</dbReference>
<feature type="region of interest" description="Disordered" evidence="1">
    <location>
        <begin position="84"/>
        <end position="136"/>
    </location>
</feature>
<dbReference type="SMART" id="SM00727">
    <property type="entry name" value="STI1"/>
    <property type="match status" value="1"/>
</dbReference>
<dbReference type="GO" id="GO:0005829">
    <property type="term" value="C:cytosol"/>
    <property type="evidence" value="ECO:0007669"/>
    <property type="project" value="TreeGrafter"/>
</dbReference>
<dbReference type="InterPro" id="IPR015496">
    <property type="entry name" value="Ubiquilin"/>
</dbReference>
<organism evidence="4 5">
    <name type="scientific">Gonapodya prolifera (strain JEL478)</name>
    <name type="common">Monoblepharis prolifera</name>
    <dbReference type="NCBI Taxonomy" id="1344416"/>
    <lineage>
        <taxon>Eukaryota</taxon>
        <taxon>Fungi</taxon>
        <taxon>Fungi incertae sedis</taxon>
        <taxon>Chytridiomycota</taxon>
        <taxon>Chytridiomycota incertae sedis</taxon>
        <taxon>Monoblepharidomycetes</taxon>
        <taxon>Monoblepharidales</taxon>
        <taxon>Gonapodyaceae</taxon>
        <taxon>Gonapodya</taxon>
    </lineage>
</organism>
<gene>
    <name evidence="4" type="ORF">M427DRAFT_155741</name>
</gene>
<reference evidence="4 5" key="1">
    <citation type="journal article" date="2015" name="Genome Biol. Evol.">
        <title>Phylogenomic analyses indicate that early fungi evolved digesting cell walls of algal ancestors of land plants.</title>
        <authorList>
            <person name="Chang Y."/>
            <person name="Wang S."/>
            <person name="Sekimoto S."/>
            <person name="Aerts A.L."/>
            <person name="Choi C."/>
            <person name="Clum A."/>
            <person name="LaButti K.M."/>
            <person name="Lindquist E.A."/>
            <person name="Yee Ngan C."/>
            <person name="Ohm R.A."/>
            <person name="Salamov A.A."/>
            <person name="Grigoriev I.V."/>
            <person name="Spatafora J.W."/>
            <person name="Berbee M.L."/>
        </authorList>
    </citation>
    <scope>NUCLEOTIDE SEQUENCE [LARGE SCALE GENOMIC DNA]</scope>
    <source>
        <strain evidence="4 5">JEL478</strain>
    </source>
</reference>
<dbReference type="Gene3D" id="1.10.8.10">
    <property type="entry name" value="DNA helicase RuvA subunit, C-terminal domain"/>
    <property type="match status" value="1"/>
</dbReference>
<dbReference type="InterPro" id="IPR006636">
    <property type="entry name" value="STI1_HS-bd"/>
</dbReference>
<keyword evidence="5" id="KW-1185">Reference proteome</keyword>
<dbReference type="OrthoDB" id="267397at2759"/>
<dbReference type="PANTHER" id="PTHR10677:SF3">
    <property type="entry name" value="FI07626P-RELATED"/>
    <property type="match status" value="1"/>
</dbReference>
<feature type="domain" description="UBA" evidence="2">
    <location>
        <begin position="368"/>
        <end position="412"/>
    </location>
</feature>
<dbReference type="EMBL" id="KQ965766">
    <property type="protein sequence ID" value="KXS14857.1"/>
    <property type="molecule type" value="Genomic_DNA"/>
</dbReference>
<dbReference type="GO" id="GO:0031593">
    <property type="term" value="F:polyubiquitin modification-dependent protein binding"/>
    <property type="evidence" value="ECO:0007669"/>
    <property type="project" value="TreeGrafter"/>
</dbReference>
<dbReference type="Pfam" id="PF00240">
    <property type="entry name" value="ubiquitin"/>
    <property type="match status" value="1"/>
</dbReference>
<dbReference type="Proteomes" id="UP000070544">
    <property type="component" value="Unassembled WGS sequence"/>
</dbReference>
<dbReference type="AlphaFoldDB" id="A0A139ADK7"/>
<name>A0A139ADK7_GONPJ</name>
<dbReference type="PROSITE" id="PS50030">
    <property type="entry name" value="UBA"/>
    <property type="match status" value="1"/>
</dbReference>
<dbReference type="Pfam" id="PF00627">
    <property type="entry name" value="UBA"/>
    <property type="match status" value="1"/>
</dbReference>
<dbReference type="Gene3D" id="3.10.20.90">
    <property type="entry name" value="Phosphatidylinositol 3-kinase Catalytic Subunit, Chain A, domain 1"/>
    <property type="match status" value="1"/>
</dbReference>
<evidence type="ECO:0000256" key="1">
    <source>
        <dbReference type="SAM" id="MobiDB-lite"/>
    </source>
</evidence>
<dbReference type="GO" id="GO:0006511">
    <property type="term" value="P:ubiquitin-dependent protein catabolic process"/>
    <property type="evidence" value="ECO:0007669"/>
    <property type="project" value="TreeGrafter"/>
</dbReference>
<sequence length="416" mass="41095">MPVTLHLKASNEAKVAVTVNDTNPTTVADLKTAAATALSALHPEQPAVHVDSLRLIFAGRVLKDADTLESYKIQDGHTIHLVKAQQKPAAASASPASAASPSVPATPTNTPASATTPGSSSATNTPPTLPNIFGADPANAAGLPPLGPLGWPGFPGMGAGFGGAGGAGAGGFGGMGGMGGMPDPAMLNQMLQNPMVLESMSQMMQNPQLMDMMLSQSPYASMMTPQMRQHMQAMASDPATLRTMIQTAAAMGPLMNPGAGGLGMPALPGTGLTAPPNPWASTTPSAGAGAGTSPAEAGAIPTTTTPGATATSPTATNPLLGPGGGAGVGMPNPALWGALMQGMNAGGAGGLGGLGGVGAGLGAADSRPPEERFASQIQQLRDMGFYDASENVRALTLAGGSVEAAVEVLLRAPRFG</sequence>
<dbReference type="OMA" id="PGMDMFG"/>